<accession>A0ABQ9ECI6</accession>
<evidence type="ECO:0008006" key="3">
    <source>
        <dbReference type="Google" id="ProtNLM"/>
    </source>
</evidence>
<name>A0ABQ9ECI6_TEGGR</name>
<dbReference type="PANTHER" id="PTHR46880">
    <property type="entry name" value="RAS-ASSOCIATING DOMAIN-CONTAINING PROTEIN"/>
    <property type="match status" value="1"/>
</dbReference>
<dbReference type="PANTHER" id="PTHR46880:SF5">
    <property type="entry name" value="DUF4371 DOMAIN-CONTAINING PROTEIN"/>
    <property type="match status" value="1"/>
</dbReference>
<keyword evidence="2" id="KW-1185">Reference proteome</keyword>
<evidence type="ECO:0000313" key="2">
    <source>
        <dbReference type="Proteomes" id="UP001217089"/>
    </source>
</evidence>
<dbReference type="Proteomes" id="UP001217089">
    <property type="component" value="Unassembled WGS sequence"/>
</dbReference>
<protein>
    <recommendedName>
        <fullName evidence="3">Zinc finger protein 862</fullName>
    </recommendedName>
</protein>
<organism evidence="1 2">
    <name type="scientific">Tegillarca granosa</name>
    <name type="common">Malaysian cockle</name>
    <name type="synonym">Anadara granosa</name>
    <dbReference type="NCBI Taxonomy" id="220873"/>
    <lineage>
        <taxon>Eukaryota</taxon>
        <taxon>Metazoa</taxon>
        <taxon>Spiralia</taxon>
        <taxon>Lophotrochozoa</taxon>
        <taxon>Mollusca</taxon>
        <taxon>Bivalvia</taxon>
        <taxon>Autobranchia</taxon>
        <taxon>Pteriomorphia</taxon>
        <taxon>Arcoida</taxon>
        <taxon>Arcoidea</taxon>
        <taxon>Arcidae</taxon>
        <taxon>Tegillarca</taxon>
    </lineage>
</organism>
<proteinExistence type="predicted"/>
<dbReference type="EMBL" id="JARBDR010000919">
    <property type="protein sequence ID" value="KAJ8300973.1"/>
    <property type="molecule type" value="Genomic_DNA"/>
</dbReference>
<sequence>MSEVLVDCLVGGTLEPAIQCLGICQLQSACAESIYSALVEVIESFGLKLTNLTGIATDGASVMVGCRGGVVTRLREVTKCLLATHCIAHRLALGTRSAADQVRYFVKFQEVINGIYKYFAYSSRNMARLEVMQGVLSGNGTRVKQVFHTRWLSFEGSVQADVTNYPRQYCKDSMHVKAYYYLQVFVCCTLLADILTQLAILCKSYQRSDIDFTEVNPLLHSTVEVIEDLANTCSGSNFTTFLADVPSEPSIDSAGLCAFEYKGHTIRDGATSRSEAVSACQSFVRNVVMHLRDRFTEESDPVILGALTKLFDPTMFSSQQDLWDTVDTVVSYLTSWGQGSVSTLTQEVKSFMASARVQVSQNVKVFSCVRDLIQLAVRCKSKYPSKLIIYYYPATFENLMRLSLCNSDVDNFDFDFAFDKWARMRTRRILM</sequence>
<dbReference type="SUPFAM" id="SSF53098">
    <property type="entry name" value="Ribonuclease H-like"/>
    <property type="match status" value="1"/>
</dbReference>
<gene>
    <name evidence="1" type="ORF">KUTeg_022492</name>
</gene>
<dbReference type="InterPro" id="IPR012337">
    <property type="entry name" value="RNaseH-like_sf"/>
</dbReference>
<evidence type="ECO:0000313" key="1">
    <source>
        <dbReference type="EMBL" id="KAJ8300973.1"/>
    </source>
</evidence>
<comment type="caution">
    <text evidence="1">The sequence shown here is derived from an EMBL/GenBank/DDBJ whole genome shotgun (WGS) entry which is preliminary data.</text>
</comment>
<reference evidence="1 2" key="1">
    <citation type="submission" date="2022-12" db="EMBL/GenBank/DDBJ databases">
        <title>Chromosome-level genome of Tegillarca granosa.</title>
        <authorList>
            <person name="Kim J."/>
        </authorList>
    </citation>
    <scope>NUCLEOTIDE SEQUENCE [LARGE SCALE GENOMIC DNA]</scope>
    <source>
        <strain evidence="1">Teg-2019</strain>
        <tissue evidence="1">Adductor muscle</tissue>
    </source>
</reference>